<comment type="caution">
    <text evidence="1">The sequence shown here is derived from an EMBL/GenBank/DDBJ whole genome shotgun (WGS) entry which is preliminary data.</text>
</comment>
<organism evidence="1 2">
    <name type="scientific">Pistacia integerrima</name>
    <dbReference type="NCBI Taxonomy" id="434235"/>
    <lineage>
        <taxon>Eukaryota</taxon>
        <taxon>Viridiplantae</taxon>
        <taxon>Streptophyta</taxon>
        <taxon>Embryophyta</taxon>
        <taxon>Tracheophyta</taxon>
        <taxon>Spermatophyta</taxon>
        <taxon>Magnoliopsida</taxon>
        <taxon>eudicotyledons</taxon>
        <taxon>Gunneridae</taxon>
        <taxon>Pentapetalae</taxon>
        <taxon>rosids</taxon>
        <taxon>malvids</taxon>
        <taxon>Sapindales</taxon>
        <taxon>Anacardiaceae</taxon>
        <taxon>Pistacia</taxon>
    </lineage>
</organism>
<keyword evidence="2" id="KW-1185">Reference proteome</keyword>
<dbReference type="Proteomes" id="UP001163603">
    <property type="component" value="Chromosome 12"/>
</dbReference>
<accession>A0ACC0XDY6</accession>
<name>A0ACC0XDY6_9ROSI</name>
<evidence type="ECO:0000313" key="1">
    <source>
        <dbReference type="EMBL" id="KAJ0016579.1"/>
    </source>
</evidence>
<protein>
    <submittedName>
        <fullName evidence="1">Uncharacterized protein</fullName>
    </submittedName>
</protein>
<dbReference type="EMBL" id="CM047747">
    <property type="protein sequence ID" value="KAJ0016579.1"/>
    <property type="molecule type" value="Genomic_DNA"/>
</dbReference>
<evidence type="ECO:0000313" key="2">
    <source>
        <dbReference type="Proteomes" id="UP001163603"/>
    </source>
</evidence>
<proteinExistence type="predicted"/>
<sequence length="70" mass="7766">MCLYVVRGCFGCELMFAIGRSGFLILVFLYRPLLLGVMRDSLVRAATIFVVGREDVDSCLLGCGDDKFSH</sequence>
<reference evidence="2" key="1">
    <citation type="journal article" date="2023" name="G3 (Bethesda)">
        <title>Genome assembly and association tests identify interacting loci associated with vigor, precocity, and sex in interspecific pistachio rootstocks.</title>
        <authorList>
            <person name="Palmer W."/>
            <person name="Jacygrad E."/>
            <person name="Sagayaradj S."/>
            <person name="Cavanaugh K."/>
            <person name="Han R."/>
            <person name="Bertier L."/>
            <person name="Beede B."/>
            <person name="Kafkas S."/>
            <person name="Golino D."/>
            <person name="Preece J."/>
            <person name="Michelmore R."/>
        </authorList>
    </citation>
    <scope>NUCLEOTIDE SEQUENCE [LARGE SCALE GENOMIC DNA]</scope>
</reference>
<gene>
    <name evidence="1" type="ORF">Pint_10301</name>
</gene>